<keyword evidence="3" id="KW-1133">Transmembrane helix</keyword>
<dbReference type="SUPFAM" id="SSF50182">
    <property type="entry name" value="Sm-like ribonucleoproteins"/>
    <property type="match status" value="1"/>
</dbReference>
<protein>
    <recommendedName>
        <fullName evidence="4">Mechanosensitive ion channel MscS domain-containing protein</fullName>
    </recommendedName>
</protein>
<dbReference type="Proteomes" id="UP000286268">
    <property type="component" value="Chromosome"/>
</dbReference>
<dbReference type="Gene3D" id="3.30.70.100">
    <property type="match status" value="1"/>
</dbReference>
<reference evidence="5 6" key="1">
    <citation type="submission" date="2018-01" db="EMBL/GenBank/DDBJ databases">
        <title>Genome Sequencing and Assembly of Anaerobacter polyendosporus strain CT4.</title>
        <authorList>
            <person name="Tachaapaikoon C."/>
            <person name="Sutheeworapong S."/>
            <person name="Jenjaroenpun P."/>
            <person name="Wongsurawat T."/>
            <person name="Nookeaw I."/>
            <person name="Cheawchanlertfa P."/>
            <person name="Kosugi A."/>
            <person name="Cheevadhanarak S."/>
            <person name="Ratanakhanokchai K."/>
        </authorList>
    </citation>
    <scope>NUCLEOTIDE SEQUENCE [LARGE SCALE GENOMIC DNA]</scope>
    <source>
        <strain evidence="5 6">CT4</strain>
    </source>
</reference>
<dbReference type="KEGG" id="cmah:C1I91_18720"/>
<dbReference type="EMBL" id="CP025746">
    <property type="protein sequence ID" value="QAA33516.1"/>
    <property type="molecule type" value="Genomic_DNA"/>
</dbReference>
<keyword evidence="3" id="KW-0812">Transmembrane</keyword>
<dbReference type="GO" id="GO:0008381">
    <property type="term" value="F:mechanosensitive monoatomic ion channel activity"/>
    <property type="evidence" value="ECO:0007669"/>
    <property type="project" value="InterPro"/>
</dbReference>
<dbReference type="GO" id="GO:0005886">
    <property type="term" value="C:plasma membrane"/>
    <property type="evidence" value="ECO:0007669"/>
    <property type="project" value="UniProtKB-SubCell"/>
</dbReference>
<evidence type="ECO:0000313" key="5">
    <source>
        <dbReference type="EMBL" id="QAA33516.1"/>
    </source>
</evidence>
<evidence type="ECO:0000259" key="4">
    <source>
        <dbReference type="Pfam" id="PF00924"/>
    </source>
</evidence>
<dbReference type="InterPro" id="IPR045276">
    <property type="entry name" value="YbiO_bact"/>
</dbReference>
<evidence type="ECO:0000256" key="1">
    <source>
        <dbReference type="ARBA" id="ARBA00004236"/>
    </source>
</evidence>
<keyword evidence="3" id="KW-0472">Membrane</keyword>
<dbReference type="PANTHER" id="PTHR30460">
    <property type="entry name" value="MODERATE CONDUCTANCE MECHANOSENSITIVE CHANNEL YBIO"/>
    <property type="match status" value="1"/>
</dbReference>
<dbReference type="PANTHER" id="PTHR30460:SF1">
    <property type="entry name" value="MECHANOSENSITIVE ION CHANNEL"/>
    <property type="match status" value="1"/>
</dbReference>
<feature type="transmembrane region" description="Helical" evidence="3">
    <location>
        <begin position="114"/>
        <end position="137"/>
    </location>
</feature>
<dbReference type="Gene3D" id="1.10.287.1260">
    <property type="match status" value="1"/>
</dbReference>
<evidence type="ECO:0000313" key="6">
    <source>
        <dbReference type="Proteomes" id="UP000286268"/>
    </source>
</evidence>
<accession>A0A410DWI2</accession>
<name>A0A410DWI2_9CLOT</name>
<organism evidence="5 6">
    <name type="scientific">Clostridium manihotivorum</name>
    <dbReference type="NCBI Taxonomy" id="2320868"/>
    <lineage>
        <taxon>Bacteria</taxon>
        <taxon>Bacillati</taxon>
        <taxon>Bacillota</taxon>
        <taxon>Clostridia</taxon>
        <taxon>Eubacteriales</taxon>
        <taxon>Clostridiaceae</taxon>
        <taxon>Clostridium</taxon>
    </lineage>
</organism>
<proteinExistence type="predicted"/>
<evidence type="ECO:0000256" key="2">
    <source>
        <dbReference type="ARBA" id="ARBA00022475"/>
    </source>
</evidence>
<keyword evidence="2" id="KW-1003">Cell membrane</keyword>
<comment type="subcellular location">
    <subcellularLocation>
        <location evidence="1">Cell membrane</location>
    </subcellularLocation>
</comment>
<keyword evidence="6" id="KW-1185">Reference proteome</keyword>
<dbReference type="InterPro" id="IPR006685">
    <property type="entry name" value="MscS_channel_2nd"/>
</dbReference>
<sequence length="287" mass="31959">MAAKKKGKQLLVAVVILCLIGALVSMALFQKKFGMDAVNVKAFKITSELLFAFIFTIVVTKVVQILIMNFGTNKMITEFVGSVIVCILFFNMTFNSLVAMGVNPKALKSISSVAALIIGIGSKKLIANLLAGVFLAVEDLIHPFDFIVIKKYAGLVVDKNLFYVTLEDGDENRKKIKSKDFVNFNNSAYNLSTINIDAKVSVKVPFKEIEEIIKAVLENSEEKYPSFVEKPEFQGIEKFIDGKMHLRFSGRCKGKDRKKSVVSLTVEIAKQFTKKDVNIILPQIELM</sequence>
<dbReference type="AlphaFoldDB" id="A0A410DWI2"/>
<dbReference type="Pfam" id="PF00924">
    <property type="entry name" value="MS_channel_2nd"/>
    <property type="match status" value="1"/>
</dbReference>
<dbReference type="OrthoDB" id="9809206at2"/>
<evidence type="ECO:0000256" key="3">
    <source>
        <dbReference type="SAM" id="Phobius"/>
    </source>
</evidence>
<feature type="transmembrane region" description="Helical" evidence="3">
    <location>
        <begin position="49"/>
        <end position="67"/>
    </location>
</feature>
<feature type="transmembrane region" description="Helical" evidence="3">
    <location>
        <begin position="79"/>
        <end position="102"/>
    </location>
</feature>
<feature type="domain" description="Mechanosensitive ion channel MscS" evidence="4">
    <location>
        <begin position="125"/>
        <end position="186"/>
    </location>
</feature>
<gene>
    <name evidence="5" type="ORF">C1I91_18720</name>
</gene>
<dbReference type="RefSeq" id="WP_128214236.1">
    <property type="nucleotide sequence ID" value="NZ_CP025746.1"/>
</dbReference>
<dbReference type="InterPro" id="IPR010920">
    <property type="entry name" value="LSM_dom_sf"/>
</dbReference>
<feature type="transmembrane region" description="Helical" evidence="3">
    <location>
        <begin position="10"/>
        <end position="29"/>
    </location>
</feature>